<dbReference type="OrthoDB" id="6513042at2759"/>
<feature type="coiled-coil region" evidence="9">
    <location>
        <begin position="421"/>
        <end position="448"/>
    </location>
</feature>
<feature type="region of interest" description="Disordered" evidence="10">
    <location>
        <begin position="1025"/>
        <end position="1049"/>
    </location>
</feature>
<evidence type="ECO:0000256" key="5">
    <source>
        <dbReference type="ARBA" id="ARBA00022884"/>
    </source>
</evidence>
<dbReference type="PANTHER" id="PTHR23079">
    <property type="entry name" value="RNA-DEPENDENT RNA POLYMERASE"/>
    <property type="match status" value="1"/>
</dbReference>
<feature type="compositionally biased region" description="Acidic residues" evidence="10">
    <location>
        <begin position="1030"/>
        <end position="1047"/>
    </location>
</feature>
<evidence type="ECO:0000256" key="6">
    <source>
        <dbReference type="ARBA" id="ARBA00023158"/>
    </source>
</evidence>
<keyword evidence="5 8" id="KW-0694">RNA-binding</keyword>
<keyword evidence="3 8" id="KW-0808">Transferase</keyword>
<dbReference type="PANTHER" id="PTHR23079:SF55">
    <property type="entry name" value="RNA-DIRECTED RNA POLYMERASE"/>
    <property type="match status" value="1"/>
</dbReference>
<comment type="similarity">
    <text evidence="1 8">Belongs to the RdRP family.</text>
</comment>
<dbReference type="EC" id="2.7.7.48" evidence="8"/>
<accession>A0A075B2J8</accession>
<name>A0A075B2J8_ROZAC</name>
<dbReference type="Pfam" id="PF05183">
    <property type="entry name" value="RdRP"/>
    <property type="match status" value="1"/>
</dbReference>
<sequence length="1292" mass="150002">MMIDDVKNDKYCFTDGIGMISPDLASEITKLMGLEKCPSAFQIRYAGFKGVLAVNPNAKGILFRPSMKKFESKYSHIDVLNYSKPQNLTLNRQSIAILSHLGISDETFEMIHDDHLFSLIDSFNDPHTAHCLLKEHLNHHLLDVSLIKSKCNFLFDPFFQKMLHNLVLYQINSLKTKACIPVEKGRNMIGVVDEYDILDYGKVFVQYTDDNENCEIVKGKVVVYRCPLSRASDVLVLEAIDVPELRHLKDVIVFPRKGVRPHPHECSGGDLDGDLYSVIWEEKLIPAESKEFVDIECPVIEQVRESTSIETMCQRFIDIKATNRLGIASHALQAIWDHEGVESEKARYLAAFIFYHIDAVKTNIDAKFNSYAKPKAYPHFMETKNNYYLSKNILGKLYDKCSDLVMEDAETNPKKYDLFILEGYEKFLKEAEELYKEYELSLSQELDRYGLNEYEFLSGAIRRIPDKITERTETFVLKIRETSKKLIEDYRKRIIKDPAFVSACYFVGLREKYKSFAWIEYETLINSIQVQNVNLTMEDKINSSLRKYLDSKGDLLDKLDQRICMGERLIKIINSVCDNRVKYSGSTATLLFSDNSDIDLIVCEADKDLMIRIYEEIRKTYNEAELIPHEHVYTIRGDFFDITNNDNGKTEKLLCLFSNHHELYPILFFFIDWLRSIGYINSTERSNGLFLTTEAIWFFIDSLKKIGYLNNSFLFYVKSSLFGGIKPSDINCEGKEIYKFWASQLPIVKEKLKKSNLSAQYLWKFLKSLSRKSPGVIEQSWSSFIQICIKALYLFSVSDGDLFSFLSKFHTSLCLPINGLLASRFSSHEEYHKKYLYAKFNIPSTVNIEFKSINTKLFLMASGDPVSLENIKREIEFLNYYAVIMRKRNENSYFIENSSFILVEGSNDFKNDRLVFVPLHNFPDMKNIRLHPEHYGLPQHFIRLLQSVCKKNWKEDAFDRFFKRFKEQIEMFTCAIKNKHEHERLIGPLTALIRVGYHYLLKIKEEECQFLSVTELEDLFQLGLNPREQNEDESDEGSGESGSEDLSLEFGSPEKSVAKLNENFDEVNSKVTHSFFTIARKDPVEHYLRKGFQLTSTINKISITIESADRDFNIDLDENYNFVCIEHRAVRWFCSTLTAFDDAQKERSEILNDVRFYLNCQNTCKNDPLAKKIANVFISNPPKDYDDIYSRQEFKKLNVSVRNVRIQSQSTYDAINGSVVLIKTGVRNIYSEALRKAIPDVDQRPRIEIDLRFNNKCIEDLYEGEVAESSVLEDFARKFFESGLELMELMNK</sequence>
<keyword evidence="14" id="KW-1185">Reference proteome</keyword>
<evidence type="ECO:0000259" key="12">
    <source>
        <dbReference type="Pfam" id="PF26253"/>
    </source>
</evidence>
<dbReference type="Proteomes" id="UP000030755">
    <property type="component" value="Unassembled WGS sequence"/>
</dbReference>
<evidence type="ECO:0000313" key="14">
    <source>
        <dbReference type="Proteomes" id="UP000030755"/>
    </source>
</evidence>
<dbReference type="EMBL" id="KE560428">
    <property type="protein sequence ID" value="EPZ36820.1"/>
    <property type="molecule type" value="Genomic_DNA"/>
</dbReference>
<dbReference type="STRING" id="988480.A0A075B2J8"/>
<proteinExistence type="inferred from homology"/>
<dbReference type="InterPro" id="IPR007855">
    <property type="entry name" value="RDRP"/>
</dbReference>
<evidence type="ECO:0000256" key="3">
    <source>
        <dbReference type="ARBA" id="ARBA00022679"/>
    </source>
</evidence>
<protein>
    <recommendedName>
        <fullName evidence="8">RNA-dependent RNA polymerase</fullName>
        <ecNumber evidence="8">2.7.7.48</ecNumber>
    </recommendedName>
</protein>
<feature type="domain" description="RDRP C-terminal head" evidence="12">
    <location>
        <begin position="422"/>
        <end position="525"/>
    </location>
</feature>
<dbReference type="GO" id="GO:0003968">
    <property type="term" value="F:RNA-directed RNA polymerase activity"/>
    <property type="evidence" value="ECO:0007669"/>
    <property type="project" value="UniProtKB-KW"/>
</dbReference>
<dbReference type="Pfam" id="PF26253">
    <property type="entry name" value="RdRP_head"/>
    <property type="match status" value="1"/>
</dbReference>
<keyword evidence="2 8" id="KW-0696">RNA-directed RNA polymerase</keyword>
<keyword evidence="6" id="KW-0943">RNA-mediated gene silencing</keyword>
<gene>
    <name evidence="13" type="ORF">O9G_002101</name>
</gene>
<comment type="catalytic activity">
    <reaction evidence="7 8">
        <text>RNA(n) + a ribonucleoside 5'-triphosphate = RNA(n+1) + diphosphate</text>
        <dbReference type="Rhea" id="RHEA:21248"/>
        <dbReference type="Rhea" id="RHEA-COMP:14527"/>
        <dbReference type="Rhea" id="RHEA-COMP:17342"/>
        <dbReference type="ChEBI" id="CHEBI:33019"/>
        <dbReference type="ChEBI" id="CHEBI:61557"/>
        <dbReference type="ChEBI" id="CHEBI:140395"/>
        <dbReference type="EC" id="2.7.7.48"/>
    </reaction>
</comment>
<dbReference type="HOGENOM" id="CLU_262148_0_0_1"/>
<evidence type="ECO:0000256" key="1">
    <source>
        <dbReference type="ARBA" id="ARBA00005762"/>
    </source>
</evidence>
<dbReference type="InterPro" id="IPR057596">
    <property type="entry name" value="RDRP_core"/>
</dbReference>
<dbReference type="GO" id="GO:0031380">
    <property type="term" value="C:nuclear RNA-directed RNA polymerase complex"/>
    <property type="evidence" value="ECO:0007669"/>
    <property type="project" value="TreeGrafter"/>
</dbReference>
<evidence type="ECO:0000256" key="9">
    <source>
        <dbReference type="SAM" id="Coils"/>
    </source>
</evidence>
<dbReference type="GO" id="GO:0003723">
    <property type="term" value="F:RNA binding"/>
    <property type="evidence" value="ECO:0007669"/>
    <property type="project" value="UniProtKB-KW"/>
</dbReference>
<evidence type="ECO:0000256" key="10">
    <source>
        <dbReference type="SAM" id="MobiDB-lite"/>
    </source>
</evidence>
<reference evidence="13 14" key="1">
    <citation type="journal article" date="2013" name="Curr. Biol.">
        <title>Shared signatures of parasitism and phylogenomics unite Cryptomycota and microsporidia.</title>
        <authorList>
            <person name="James T.Y."/>
            <person name="Pelin A."/>
            <person name="Bonen L."/>
            <person name="Ahrendt S."/>
            <person name="Sain D."/>
            <person name="Corradi N."/>
            <person name="Stajich J.E."/>
        </authorList>
    </citation>
    <scope>NUCLEOTIDE SEQUENCE [LARGE SCALE GENOMIC DNA]</scope>
    <source>
        <strain evidence="13 14">CSF55</strain>
    </source>
</reference>
<dbReference type="InterPro" id="IPR058752">
    <property type="entry name" value="RDRP_C_head"/>
</dbReference>
<evidence type="ECO:0000313" key="13">
    <source>
        <dbReference type="EMBL" id="EPZ36820.1"/>
    </source>
</evidence>
<dbReference type="GO" id="GO:0030422">
    <property type="term" value="P:siRNA processing"/>
    <property type="evidence" value="ECO:0007669"/>
    <property type="project" value="TreeGrafter"/>
</dbReference>
<evidence type="ECO:0000259" key="11">
    <source>
        <dbReference type="Pfam" id="PF05183"/>
    </source>
</evidence>
<evidence type="ECO:0000256" key="2">
    <source>
        <dbReference type="ARBA" id="ARBA00022484"/>
    </source>
</evidence>
<evidence type="ECO:0000256" key="7">
    <source>
        <dbReference type="ARBA" id="ARBA00048744"/>
    </source>
</evidence>
<organism evidence="13 14">
    <name type="scientific">Rozella allomycis (strain CSF55)</name>
    <dbReference type="NCBI Taxonomy" id="988480"/>
    <lineage>
        <taxon>Eukaryota</taxon>
        <taxon>Fungi</taxon>
        <taxon>Fungi incertae sedis</taxon>
        <taxon>Cryptomycota</taxon>
        <taxon>Cryptomycota incertae sedis</taxon>
        <taxon>Rozella</taxon>
    </lineage>
</organism>
<evidence type="ECO:0000256" key="8">
    <source>
        <dbReference type="RuleBase" id="RU363098"/>
    </source>
</evidence>
<feature type="domain" description="RDRP core" evidence="11">
    <location>
        <begin position="3"/>
        <end position="400"/>
    </location>
</feature>
<evidence type="ECO:0000256" key="4">
    <source>
        <dbReference type="ARBA" id="ARBA00022695"/>
    </source>
</evidence>
<keyword evidence="9" id="KW-0175">Coiled coil</keyword>
<keyword evidence="4 8" id="KW-0548">Nucleotidyltransferase</keyword>